<dbReference type="GO" id="GO:0033314">
    <property type="term" value="P:mitotic DNA replication checkpoint signaling"/>
    <property type="evidence" value="ECO:0007669"/>
    <property type="project" value="TreeGrafter"/>
</dbReference>
<evidence type="ECO:0000256" key="4">
    <source>
        <dbReference type="PIRNR" id="PIRNR011312"/>
    </source>
</evidence>
<comment type="subcellular location">
    <subcellularLocation>
        <location evidence="1">Nucleus</location>
    </subcellularLocation>
</comment>
<dbReference type="GO" id="GO:0006289">
    <property type="term" value="P:nucleotide-excision repair"/>
    <property type="evidence" value="ECO:0007669"/>
    <property type="project" value="TreeGrafter"/>
</dbReference>
<dbReference type="PANTHER" id="PTHR12900:SF0">
    <property type="entry name" value="CHECKPOINT PROTEIN"/>
    <property type="match status" value="1"/>
</dbReference>
<dbReference type="GO" id="GO:0030896">
    <property type="term" value="C:checkpoint clamp complex"/>
    <property type="evidence" value="ECO:0007669"/>
    <property type="project" value="InterPro"/>
</dbReference>
<comment type="similarity">
    <text evidence="2 4">Belongs to the HUS1 family.</text>
</comment>
<evidence type="ECO:0000313" key="5">
    <source>
        <dbReference type="EMBL" id="MBY20761.1"/>
    </source>
</evidence>
<dbReference type="PANTHER" id="PTHR12900">
    <property type="entry name" value="MITOTIC AND DNA DAMAGE CHECKPOINT PROTEIN HUS1"/>
    <property type="match status" value="1"/>
</dbReference>
<evidence type="ECO:0000256" key="2">
    <source>
        <dbReference type="ARBA" id="ARBA00005563"/>
    </source>
</evidence>
<dbReference type="EMBL" id="GGMR01008142">
    <property type="protein sequence ID" value="MBY20761.1"/>
    <property type="molecule type" value="Transcribed_RNA"/>
</dbReference>
<proteinExistence type="inferred from homology"/>
<dbReference type="GO" id="GO:0000723">
    <property type="term" value="P:telomere maintenance"/>
    <property type="evidence" value="ECO:0007669"/>
    <property type="project" value="TreeGrafter"/>
</dbReference>
<dbReference type="GO" id="GO:0044778">
    <property type="term" value="P:meiotic DNA integrity checkpoint signaling"/>
    <property type="evidence" value="ECO:0007669"/>
    <property type="project" value="TreeGrafter"/>
</dbReference>
<name>A0A2S2NU81_SCHGA</name>
<dbReference type="InterPro" id="IPR046938">
    <property type="entry name" value="DNA_clamp_sf"/>
</dbReference>
<dbReference type="InterPro" id="IPR007150">
    <property type="entry name" value="HUS1/Mec3"/>
</dbReference>
<evidence type="ECO:0000256" key="3">
    <source>
        <dbReference type="ARBA" id="ARBA00023242"/>
    </source>
</evidence>
<dbReference type="GO" id="GO:0035861">
    <property type="term" value="C:site of double-strand break"/>
    <property type="evidence" value="ECO:0007669"/>
    <property type="project" value="TreeGrafter"/>
</dbReference>
<dbReference type="GO" id="GO:0000724">
    <property type="term" value="P:double-strand break repair via homologous recombination"/>
    <property type="evidence" value="ECO:0007669"/>
    <property type="project" value="TreeGrafter"/>
</dbReference>
<keyword evidence="3" id="KW-0539">Nucleus</keyword>
<dbReference type="SUPFAM" id="SSF55979">
    <property type="entry name" value="DNA clamp"/>
    <property type="match status" value="1"/>
</dbReference>
<reference evidence="5" key="1">
    <citation type="submission" date="2018-04" db="EMBL/GenBank/DDBJ databases">
        <title>Transcriptome of Schizaphis graminum biotype I.</title>
        <authorList>
            <person name="Scully E.D."/>
            <person name="Geib S.M."/>
            <person name="Palmer N.A."/>
            <person name="Koch K."/>
            <person name="Bradshaw J."/>
            <person name="Heng-Moss T."/>
            <person name="Sarath G."/>
        </authorList>
    </citation>
    <scope>NUCLEOTIDE SEQUENCE</scope>
</reference>
<organism evidence="5">
    <name type="scientific">Schizaphis graminum</name>
    <name type="common">Green bug aphid</name>
    <dbReference type="NCBI Taxonomy" id="13262"/>
    <lineage>
        <taxon>Eukaryota</taxon>
        <taxon>Metazoa</taxon>
        <taxon>Ecdysozoa</taxon>
        <taxon>Arthropoda</taxon>
        <taxon>Hexapoda</taxon>
        <taxon>Insecta</taxon>
        <taxon>Pterygota</taxon>
        <taxon>Neoptera</taxon>
        <taxon>Paraneoptera</taxon>
        <taxon>Hemiptera</taxon>
        <taxon>Sternorrhyncha</taxon>
        <taxon>Aphidomorpha</taxon>
        <taxon>Aphidoidea</taxon>
        <taxon>Aphididae</taxon>
        <taxon>Aphidini</taxon>
        <taxon>Schizaphis</taxon>
    </lineage>
</organism>
<dbReference type="InterPro" id="IPR016580">
    <property type="entry name" value="HUS1"/>
</dbReference>
<accession>A0A2S2NU81</accession>
<protein>
    <recommendedName>
        <fullName evidence="4">Checkpoint protein</fullName>
    </recommendedName>
</protein>
<sequence length="277" mass="31312">MKFRGKIIDPHCMKQFYSIVIILSKLCRNVVLRLSSTKLYLIAPNESNSNQISVWSVLDQQSFFKDYDMIGETESNEILFSLPIDMLASSLSSAKQTNLKTLKMKLTDKLSPCLTIELDLESQVSSKQLCTHDIPVTVILPKDWSEYKEPTIPAHNISVVMPSIRVVRHIVDKMKRIGPRLMVSLDASGKMVLGVSNLSATVDTHFIGLEIVNVQNSTDKENKYSTIVDIKKFSQFLNCETLNLSKILCHVVEGLLLHCSIEEDEYVLHYFLSGIDD</sequence>
<dbReference type="GO" id="GO:0031573">
    <property type="term" value="P:mitotic intra-S DNA damage checkpoint signaling"/>
    <property type="evidence" value="ECO:0007669"/>
    <property type="project" value="TreeGrafter"/>
</dbReference>
<dbReference type="Pfam" id="PF04005">
    <property type="entry name" value="Hus1"/>
    <property type="match status" value="1"/>
</dbReference>
<dbReference type="GO" id="GO:0005730">
    <property type="term" value="C:nucleolus"/>
    <property type="evidence" value="ECO:0007669"/>
    <property type="project" value="InterPro"/>
</dbReference>
<evidence type="ECO:0000256" key="1">
    <source>
        <dbReference type="ARBA" id="ARBA00004123"/>
    </source>
</evidence>
<dbReference type="Gene3D" id="3.70.10.10">
    <property type="match status" value="1"/>
</dbReference>
<dbReference type="AlphaFoldDB" id="A0A2S2NU81"/>
<gene>
    <name evidence="5" type="primary">HUS1_1</name>
    <name evidence="5" type="ORF">g.100767</name>
</gene>
<dbReference type="PIRSF" id="PIRSF011312">
    <property type="entry name" value="Cell_cycle_HUS1"/>
    <property type="match status" value="1"/>
</dbReference>